<dbReference type="SUPFAM" id="SSF53474">
    <property type="entry name" value="alpha/beta-Hydrolases"/>
    <property type="match status" value="1"/>
</dbReference>
<evidence type="ECO:0000259" key="1">
    <source>
        <dbReference type="Pfam" id="PF12697"/>
    </source>
</evidence>
<reference evidence="2" key="1">
    <citation type="submission" date="2023-01" db="EMBL/GenBank/DDBJ databases">
        <title>Draft genome sequence of Nocardiopsis sp. LSu2-4 isolated from halophytes.</title>
        <authorList>
            <person name="Duangmal K."/>
            <person name="Chantavorakit T."/>
        </authorList>
    </citation>
    <scope>NUCLEOTIDE SEQUENCE</scope>
    <source>
        <strain evidence="2">LSu2-4</strain>
    </source>
</reference>
<evidence type="ECO:0000313" key="3">
    <source>
        <dbReference type="Proteomes" id="UP001165685"/>
    </source>
</evidence>
<dbReference type="PANTHER" id="PTHR43689">
    <property type="entry name" value="HYDROLASE"/>
    <property type="match status" value="1"/>
</dbReference>
<dbReference type="InterPro" id="IPR000073">
    <property type="entry name" value="AB_hydrolase_1"/>
</dbReference>
<keyword evidence="3" id="KW-1185">Reference proteome</keyword>
<comment type="caution">
    <text evidence="2">The sequence shown here is derived from an EMBL/GenBank/DDBJ whole genome shotgun (WGS) entry which is preliminary data.</text>
</comment>
<gene>
    <name evidence="2" type="ORF">O4U47_04670</name>
</gene>
<name>A0ABT4THF8_9ACTN</name>
<keyword evidence="2" id="KW-0378">Hydrolase</keyword>
<dbReference type="Gene3D" id="3.40.50.1820">
    <property type="entry name" value="alpha/beta hydrolase"/>
    <property type="match status" value="1"/>
</dbReference>
<accession>A0ABT4THF8</accession>
<dbReference type="Pfam" id="PF12697">
    <property type="entry name" value="Abhydrolase_6"/>
    <property type="match status" value="1"/>
</dbReference>
<dbReference type="EMBL" id="JAQFWP010000005">
    <property type="protein sequence ID" value="MDA2803796.1"/>
    <property type="molecule type" value="Genomic_DNA"/>
</dbReference>
<protein>
    <submittedName>
        <fullName evidence="2">Alpha/beta hydrolase</fullName>
    </submittedName>
</protein>
<dbReference type="InterPro" id="IPR029058">
    <property type="entry name" value="AB_hydrolase_fold"/>
</dbReference>
<dbReference type="RefSeq" id="WP_270676273.1">
    <property type="nucleotide sequence ID" value="NZ_JAQFWP010000005.1"/>
</dbReference>
<dbReference type="PANTHER" id="PTHR43689:SF8">
    <property type="entry name" value="ALPHA_BETA-HYDROLASES SUPERFAMILY PROTEIN"/>
    <property type="match status" value="1"/>
</dbReference>
<sequence length="311" mass="31518">MTPLRHTADLAETVTTPDGAELRLRTRGPARAACTVVLAHGLGLSCDTWAPHATRLAAGSGGRLRVVRWDLRGHGGSGRGTARMDMRLLADDLARVVAACAADGPVVLGGHSLGAMAAARLAADRPGLFGGTVTGVLLAAGAAAGPGPAASGGRARAHLVGAALAAGTRTAGAVPRAVDGLRRLLPHRSPVYRAAVRRTAFGDGAPPAQVALCAQQLHTAPADVLAEGLAAVAGHDVRGRLEALRRVPTVLLSGGRDRVVPGRARRALARELPGAEHDVAEAAGHMVPAEEPERVCAHLARLAGVALDPPP</sequence>
<dbReference type="Proteomes" id="UP001165685">
    <property type="component" value="Unassembled WGS sequence"/>
</dbReference>
<dbReference type="GO" id="GO:0016787">
    <property type="term" value="F:hydrolase activity"/>
    <property type="evidence" value="ECO:0007669"/>
    <property type="project" value="UniProtKB-KW"/>
</dbReference>
<feature type="domain" description="AB hydrolase-1" evidence="1">
    <location>
        <begin position="36"/>
        <end position="297"/>
    </location>
</feature>
<proteinExistence type="predicted"/>
<organism evidence="2 3">
    <name type="scientific">Nocardiopsis suaedae</name>
    <dbReference type="NCBI Taxonomy" id="3018444"/>
    <lineage>
        <taxon>Bacteria</taxon>
        <taxon>Bacillati</taxon>
        <taxon>Actinomycetota</taxon>
        <taxon>Actinomycetes</taxon>
        <taxon>Streptosporangiales</taxon>
        <taxon>Nocardiopsidaceae</taxon>
        <taxon>Nocardiopsis</taxon>
    </lineage>
</organism>
<evidence type="ECO:0000313" key="2">
    <source>
        <dbReference type="EMBL" id="MDA2803796.1"/>
    </source>
</evidence>